<evidence type="ECO:0000313" key="6">
    <source>
        <dbReference type="EMBL" id="MPN15986.1"/>
    </source>
</evidence>
<dbReference type="PANTHER" id="PTHR33514">
    <property type="entry name" value="PROTEIN ABCI12, CHLOROPLASTIC"/>
    <property type="match status" value="1"/>
</dbReference>
<dbReference type="GO" id="GO:0005886">
    <property type="term" value="C:plasma membrane"/>
    <property type="evidence" value="ECO:0007669"/>
    <property type="project" value="UniProtKB-ARBA"/>
</dbReference>
<dbReference type="PANTHER" id="PTHR33514:SF13">
    <property type="entry name" value="PROTEIN ABCI12, CHLOROPLASTIC"/>
    <property type="match status" value="1"/>
</dbReference>
<dbReference type="InterPro" id="IPR003339">
    <property type="entry name" value="ABC/ECF_trnsptr_transmembrane"/>
</dbReference>
<keyword evidence="3 5" id="KW-1133">Transmembrane helix</keyword>
<evidence type="ECO:0000256" key="5">
    <source>
        <dbReference type="SAM" id="Phobius"/>
    </source>
</evidence>
<comment type="caution">
    <text evidence="6">The sequence shown here is derived from an EMBL/GenBank/DDBJ whole genome shotgun (WGS) entry which is preliminary data.</text>
</comment>
<reference evidence="6" key="1">
    <citation type="submission" date="2019-08" db="EMBL/GenBank/DDBJ databases">
        <authorList>
            <person name="Kucharzyk K."/>
            <person name="Murdoch R.W."/>
            <person name="Higgins S."/>
            <person name="Loffler F."/>
        </authorList>
    </citation>
    <scope>NUCLEOTIDE SEQUENCE</scope>
</reference>
<keyword evidence="2 5" id="KW-0812">Transmembrane</keyword>
<comment type="subcellular location">
    <subcellularLocation>
        <location evidence="1">Membrane</location>
        <topology evidence="1">Multi-pass membrane protein</topology>
    </subcellularLocation>
</comment>
<name>A0A645FQJ9_9ZZZZ</name>
<accession>A0A645FQJ9</accession>
<dbReference type="Pfam" id="PF02361">
    <property type="entry name" value="CbiQ"/>
    <property type="match status" value="1"/>
</dbReference>
<dbReference type="EMBL" id="VSSQ01062874">
    <property type="protein sequence ID" value="MPN15986.1"/>
    <property type="molecule type" value="Genomic_DNA"/>
</dbReference>
<protein>
    <submittedName>
        <fullName evidence="6">Energy-coupling factor transporter transmembrane protein EcfT</fullName>
    </submittedName>
</protein>
<evidence type="ECO:0000256" key="2">
    <source>
        <dbReference type="ARBA" id="ARBA00022692"/>
    </source>
</evidence>
<sequence length="89" mass="9730">MKAQSARGADFTSGSLRQRAKALIPLLVPLFVSAFRRAGDLAMAMESRCYRGGEGRTKLHILKAGRRDLFAALSMAALFAIVLLMARYV</sequence>
<evidence type="ECO:0000256" key="3">
    <source>
        <dbReference type="ARBA" id="ARBA00022989"/>
    </source>
</evidence>
<keyword evidence="4 5" id="KW-0472">Membrane</keyword>
<organism evidence="6">
    <name type="scientific">bioreactor metagenome</name>
    <dbReference type="NCBI Taxonomy" id="1076179"/>
    <lineage>
        <taxon>unclassified sequences</taxon>
        <taxon>metagenomes</taxon>
        <taxon>ecological metagenomes</taxon>
    </lineage>
</organism>
<gene>
    <name evidence="6" type="primary">ecfT_67</name>
    <name evidence="6" type="ORF">SDC9_163322</name>
</gene>
<feature type="transmembrane region" description="Helical" evidence="5">
    <location>
        <begin position="69"/>
        <end position="88"/>
    </location>
</feature>
<proteinExistence type="predicted"/>
<dbReference type="CDD" id="cd16914">
    <property type="entry name" value="EcfT"/>
    <property type="match status" value="1"/>
</dbReference>
<evidence type="ECO:0000256" key="1">
    <source>
        <dbReference type="ARBA" id="ARBA00004141"/>
    </source>
</evidence>
<dbReference type="AlphaFoldDB" id="A0A645FQJ9"/>
<evidence type="ECO:0000256" key="4">
    <source>
        <dbReference type="ARBA" id="ARBA00023136"/>
    </source>
</evidence>